<dbReference type="InterPro" id="IPR058531">
    <property type="entry name" value="Baseplate_J_M"/>
</dbReference>
<comment type="caution">
    <text evidence="3">The sequence shown here is derived from an EMBL/GenBank/DDBJ whole genome shotgun (WGS) entry which is preliminary data.</text>
</comment>
<reference evidence="3 4" key="1">
    <citation type="journal article" date="2021" name="Front. Microbiol.">
        <title>Aerobic Denitrification and Heterotrophic Sulfur Oxidation in the Genus Halomonas Revealed by Six Novel Species Characterizations and Genome-Based Analysis.</title>
        <authorList>
            <person name="Wang L."/>
            <person name="Shao Z."/>
        </authorList>
    </citation>
    <scope>NUCLEOTIDE SEQUENCE [LARGE SCALE GENOMIC DNA]</scope>
    <source>
        <strain evidence="3 4">MCCC 1A11081</strain>
    </source>
</reference>
<evidence type="ECO:0000313" key="3">
    <source>
        <dbReference type="EMBL" id="MCE8002535.1"/>
    </source>
</evidence>
<proteinExistence type="predicted"/>
<sequence length="309" mass="34021">MSGPIDLSQLPPPRVVEELDYEAVYAERKAALLALVPAERRDDVEATLELESEPLTLLLQENAYRELHWRQRVNEAARAVMLAYANDEDLDHLVANYNVQRLMIDPGDPTATPPVPPTYEGNTELRLRGQESWEGLSVAGPTGAYEFHARSADGRVADVRALSPEPSEALIIVLSREGNGEASPELLGIVGKALSAEDIRPVGDRVTVQSAEIIDYQIIAELQLFEGASSAEEPILEAANARLQRYIEAQHRQRRRLGVSIYRDAIKAALHVEGVEHVNLIEPAEHLILDKTKAARCTSFSVVVGVSDE</sequence>
<dbReference type="InterPro" id="IPR014507">
    <property type="entry name" value="Baseplate_assembly_J_pred"/>
</dbReference>
<feature type="domain" description="Baseplate J-like C-terminal" evidence="2">
    <location>
        <begin position="216"/>
        <end position="300"/>
    </location>
</feature>
<name>A0ABS9A3A3_9GAMM</name>
<evidence type="ECO:0000313" key="4">
    <source>
        <dbReference type="Proteomes" id="UP001320168"/>
    </source>
</evidence>
<accession>A0ABS9A3A3</accession>
<gene>
    <name evidence="3" type="ORF">HOP53_06755</name>
</gene>
<dbReference type="RefSeq" id="WP_234269296.1">
    <property type="nucleotide sequence ID" value="NZ_JABFTX010000001.1"/>
</dbReference>
<dbReference type="Proteomes" id="UP001320168">
    <property type="component" value="Unassembled WGS sequence"/>
</dbReference>
<dbReference type="PIRSF" id="PIRSF020481">
    <property type="entry name" value="BAP"/>
    <property type="match status" value="1"/>
</dbReference>
<dbReference type="EMBL" id="JABFTX010000001">
    <property type="protein sequence ID" value="MCE8002535.1"/>
    <property type="molecule type" value="Genomic_DNA"/>
</dbReference>
<evidence type="ECO:0000259" key="1">
    <source>
        <dbReference type="Pfam" id="PF26078"/>
    </source>
</evidence>
<organism evidence="3 4">
    <name type="scientific">Billgrantia ethanolica</name>
    <dbReference type="NCBI Taxonomy" id="2733486"/>
    <lineage>
        <taxon>Bacteria</taxon>
        <taxon>Pseudomonadati</taxon>
        <taxon>Pseudomonadota</taxon>
        <taxon>Gammaproteobacteria</taxon>
        <taxon>Oceanospirillales</taxon>
        <taxon>Halomonadaceae</taxon>
        <taxon>Billgrantia</taxon>
    </lineage>
</organism>
<dbReference type="PANTHER" id="PTHR35862">
    <property type="entry name" value="FELS-2 PROPHAGE PROTEIN"/>
    <property type="match status" value="1"/>
</dbReference>
<dbReference type="PANTHER" id="PTHR35862:SF1">
    <property type="entry name" value="FELS-2 PROPHAGE PROTEIN"/>
    <property type="match status" value="1"/>
</dbReference>
<keyword evidence="4" id="KW-1185">Reference proteome</keyword>
<feature type="domain" description="Baseplate J-like central" evidence="1">
    <location>
        <begin position="138"/>
        <end position="209"/>
    </location>
</feature>
<protein>
    <submittedName>
        <fullName evidence="3">Baseplate assembly protein</fullName>
    </submittedName>
</protein>
<dbReference type="Pfam" id="PF26078">
    <property type="entry name" value="Baseplate_J_M"/>
    <property type="match status" value="1"/>
</dbReference>
<dbReference type="InterPro" id="IPR058530">
    <property type="entry name" value="Baseplate_J-like_C"/>
</dbReference>
<evidence type="ECO:0000259" key="2">
    <source>
        <dbReference type="Pfam" id="PF26079"/>
    </source>
</evidence>
<dbReference type="Pfam" id="PF26079">
    <property type="entry name" value="Baseplate_J_C"/>
    <property type="match status" value="1"/>
</dbReference>
<dbReference type="InterPro" id="IPR052726">
    <property type="entry name" value="Phage_Baseplate_Hub"/>
</dbReference>